<feature type="transmembrane region" description="Helical" evidence="6">
    <location>
        <begin position="482"/>
        <end position="502"/>
    </location>
</feature>
<evidence type="ECO:0000256" key="5">
    <source>
        <dbReference type="SAM" id="MobiDB-lite"/>
    </source>
</evidence>
<dbReference type="EMBL" id="CAKXYY010000012">
    <property type="protein sequence ID" value="CAH2353823.1"/>
    <property type="molecule type" value="Genomic_DNA"/>
</dbReference>
<feature type="transmembrane region" description="Helical" evidence="6">
    <location>
        <begin position="153"/>
        <end position="171"/>
    </location>
</feature>
<dbReference type="GO" id="GO:0000329">
    <property type="term" value="C:fungal-type vacuole membrane"/>
    <property type="evidence" value="ECO:0007669"/>
    <property type="project" value="TreeGrafter"/>
</dbReference>
<evidence type="ECO:0000313" key="8">
    <source>
        <dbReference type="Proteomes" id="UP000837801"/>
    </source>
</evidence>
<feature type="transmembrane region" description="Helical" evidence="6">
    <location>
        <begin position="111"/>
        <end position="132"/>
    </location>
</feature>
<accession>A0A9P0QRV0</accession>
<organism evidence="7 8">
    <name type="scientific">[Candida] railenensis</name>
    <dbReference type="NCBI Taxonomy" id="45579"/>
    <lineage>
        <taxon>Eukaryota</taxon>
        <taxon>Fungi</taxon>
        <taxon>Dikarya</taxon>
        <taxon>Ascomycota</taxon>
        <taxon>Saccharomycotina</taxon>
        <taxon>Pichiomycetes</taxon>
        <taxon>Debaryomycetaceae</taxon>
        <taxon>Kurtzmaniella</taxon>
    </lineage>
</organism>
<feature type="compositionally biased region" description="Polar residues" evidence="5">
    <location>
        <begin position="247"/>
        <end position="268"/>
    </location>
</feature>
<feature type="transmembrane region" description="Helical" evidence="6">
    <location>
        <begin position="449"/>
        <end position="470"/>
    </location>
</feature>
<evidence type="ECO:0000256" key="4">
    <source>
        <dbReference type="ARBA" id="ARBA00023136"/>
    </source>
</evidence>
<feature type="transmembrane region" description="Helical" evidence="6">
    <location>
        <begin position="382"/>
        <end position="407"/>
    </location>
</feature>
<keyword evidence="4 6" id="KW-0472">Membrane</keyword>
<reference evidence="7" key="1">
    <citation type="submission" date="2022-03" db="EMBL/GenBank/DDBJ databases">
        <authorList>
            <person name="Legras J.-L."/>
            <person name="Devillers H."/>
            <person name="Grondin C."/>
        </authorList>
    </citation>
    <scope>NUCLEOTIDE SEQUENCE</scope>
    <source>
        <strain evidence="7">CLIB 1423</strain>
    </source>
</reference>
<evidence type="ECO:0000256" key="1">
    <source>
        <dbReference type="ARBA" id="ARBA00004141"/>
    </source>
</evidence>
<dbReference type="Pfam" id="PF07690">
    <property type="entry name" value="MFS_1"/>
    <property type="match status" value="1"/>
</dbReference>
<dbReference type="PANTHER" id="PTHR21576">
    <property type="entry name" value="UNCHARACTERIZED NODULIN-LIKE PROTEIN"/>
    <property type="match status" value="1"/>
</dbReference>
<dbReference type="InterPro" id="IPR036259">
    <property type="entry name" value="MFS_trans_sf"/>
</dbReference>
<proteinExistence type="predicted"/>
<comment type="caution">
    <text evidence="7">The sequence shown here is derived from an EMBL/GenBank/DDBJ whole genome shotgun (WGS) entry which is preliminary data.</text>
</comment>
<feature type="region of interest" description="Disordered" evidence="5">
    <location>
        <begin position="247"/>
        <end position="292"/>
    </location>
</feature>
<evidence type="ECO:0000313" key="7">
    <source>
        <dbReference type="EMBL" id="CAH2353823.1"/>
    </source>
</evidence>
<keyword evidence="3 6" id="KW-1133">Transmembrane helix</keyword>
<dbReference type="GO" id="GO:0022857">
    <property type="term" value="F:transmembrane transporter activity"/>
    <property type="evidence" value="ECO:0007669"/>
    <property type="project" value="InterPro"/>
</dbReference>
<feature type="transmembrane region" description="Helical" evidence="6">
    <location>
        <begin position="58"/>
        <end position="78"/>
    </location>
</feature>
<dbReference type="SUPFAM" id="SSF103473">
    <property type="entry name" value="MFS general substrate transporter"/>
    <property type="match status" value="2"/>
</dbReference>
<feature type="region of interest" description="Disordered" evidence="5">
    <location>
        <begin position="323"/>
        <end position="342"/>
    </location>
</feature>
<sequence length="611" mass="65432">MSNLVNANNSRANHIYGRSVALVVSIFVCLAAGTPYLYGVYGPQLIKQCGLTATDSATISLCTNIGAGFGGLPGGVIIDRFGPQLAILFGSVFITVGYFGVYRIYQAALSSLPLICIFMCIMGFGSITSYFATLKAAQANFPKHRGSAGAVPVSCYGLSATLLSIIAASYFNGNSGGFIGFLSIYCGGFTFIGSWFVHIYLDEEDADKSLQHSPSISSQFLNNENAIDSTNDEEAVLLLSRDNSGSNLKDMVTNNTGGNPGGASSVTDTLGPVPDNTVPPPPPERSNSLHGSFSFWGIGSRTPRSSAASISSSQAPLINSLRDSYENSQSSRAPAMSKQQSLASLNSTSTALGVSKRPTPKSSLQIVVELLKNKNFIVHYSIVSVLSGIGQMYIYTVGFIVIAQYYYGKEPGSNESIDTDSHQIIRRLLQKMSGGAPPGSDKMAAALQALQVSVISISSFSGRLIAGVLSDFIHKRYHIQRLWIVLVTIIFFSGGQLLIMNLQRADLIIIPSIIVGASYGLIFGTYPAVIADEFGTKTFSTTWGLICTGPLITLFILNKYFGMIYDHNTDPGTGICYKGNDCYRGAFELSFGLCLLFFAVTLCVIYVKRKP</sequence>
<dbReference type="OrthoDB" id="410267at2759"/>
<keyword evidence="8" id="KW-1185">Reference proteome</keyword>
<feature type="transmembrane region" description="Helical" evidence="6">
    <location>
        <begin position="85"/>
        <end position="105"/>
    </location>
</feature>
<feature type="transmembrane region" description="Helical" evidence="6">
    <location>
        <begin position="177"/>
        <end position="201"/>
    </location>
</feature>
<dbReference type="PANTHER" id="PTHR21576:SF166">
    <property type="entry name" value="ADR278WP"/>
    <property type="match status" value="1"/>
</dbReference>
<gene>
    <name evidence="7" type="ORF">CLIB1423_12S03708</name>
</gene>
<comment type="subcellular location">
    <subcellularLocation>
        <location evidence="1">Membrane</location>
        <topology evidence="1">Multi-pass membrane protein</topology>
    </subcellularLocation>
</comment>
<feature type="compositionally biased region" description="Polar residues" evidence="5">
    <location>
        <begin position="326"/>
        <end position="340"/>
    </location>
</feature>
<feature type="transmembrane region" description="Helical" evidence="6">
    <location>
        <begin position="543"/>
        <end position="565"/>
    </location>
</feature>
<feature type="transmembrane region" description="Helical" evidence="6">
    <location>
        <begin position="508"/>
        <end position="531"/>
    </location>
</feature>
<feature type="transmembrane region" description="Helical" evidence="6">
    <location>
        <begin position="20"/>
        <end position="38"/>
    </location>
</feature>
<evidence type="ECO:0000256" key="6">
    <source>
        <dbReference type="SAM" id="Phobius"/>
    </source>
</evidence>
<evidence type="ECO:0000256" key="2">
    <source>
        <dbReference type="ARBA" id="ARBA00022692"/>
    </source>
</evidence>
<protein>
    <submittedName>
        <fullName evidence="7">Uncharacterized membrane protein</fullName>
    </submittedName>
</protein>
<dbReference type="Gene3D" id="1.20.1250.20">
    <property type="entry name" value="MFS general substrate transporter like domains"/>
    <property type="match status" value="2"/>
</dbReference>
<feature type="transmembrane region" description="Helical" evidence="6">
    <location>
        <begin position="585"/>
        <end position="607"/>
    </location>
</feature>
<dbReference type="AlphaFoldDB" id="A0A9P0QRV0"/>
<dbReference type="Proteomes" id="UP000837801">
    <property type="component" value="Unassembled WGS sequence"/>
</dbReference>
<keyword evidence="2 6" id="KW-0812">Transmembrane</keyword>
<name>A0A9P0QRV0_9ASCO</name>
<evidence type="ECO:0000256" key="3">
    <source>
        <dbReference type="ARBA" id="ARBA00022989"/>
    </source>
</evidence>
<dbReference type="InterPro" id="IPR011701">
    <property type="entry name" value="MFS"/>
</dbReference>